<name>A0ABR4CUC0_9HELO</name>
<sequence length="276" mass="30468">MEAIRVSPSQVSLRPSLSSKPTEPVQTIKSLDGTRVLISPEPETPSNKGTLKRKSVSFNDSPIWRPTKASQARAQLSAKSNRRASIVEGMFDGPATLTKGRLRKSTSAGDVGYADLTSRLREERLTQSSTSSTEVAFPSSRSQSVDDRSTQAPGTSEMYIVLQYVPEFPHSKAHGVFTDLVATNRTAIELFVVDDAGRDKETRGKVQPYLSEEGCLQWYRTGVESKGMVQVLKVHVNAGGEDENMGGTLMYWPNEKEMKDLWETSGPERRQLAGWN</sequence>
<feature type="region of interest" description="Disordered" evidence="1">
    <location>
        <begin position="1"/>
        <end position="63"/>
    </location>
</feature>
<comment type="caution">
    <text evidence="2">The sequence shown here is derived from an EMBL/GenBank/DDBJ whole genome shotgun (WGS) entry which is preliminary data.</text>
</comment>
<gene>
    <name evidence="2" type="ORF">VTL71DRAFT_10496</name>
</gene>
<reference evidence="2 3" key="1">
    <citation type="journal article" date="2024" name="Commun. Biol.">
        <title>Comparative genomic analysis of thermophilic fungi reveals convergent evolutionary adaptations and gene losses.</title>
        <authorList>
            <person name="Steindorff A.S."/>
            <person name="Aguilar-Pontes M.V."/>
            <person name="Robinson A.J."/>
            <person name="Andreopoulos B."/>
            <person name="LaButti K."/>
            <person name="Kuo A."/>
            <person name="Mondo S."/>
            <person name="Riley R."/>
            <person name="Otillar R."/>
            <person name="Haridas S."/>
            <person name="Lipzen A."/>
            <person name="Grimwood J."/>
            <person name="Schmutz J."/>
            <person name="Clum A."/>
            <person name="Reid I.D."/>
            <person name="Moisan M.C."/>
            <person name="Butler G."/>
            <person name="Nguyen T.T.M."/>
            <person name="Dewar K."/>
            <person name="Conant G."/>
            <person name="Drula E."/>
            <person name="Henrissat B."/>
            <person name="Hansel C."/>
            <person name="Singer S."/>
            <person name="Hutchinson M.I."/>
            <person name="de Vries R.P."/>
            <person name="Natvig D.O."/>
            <person name="Powell A.J."/>
            <person name="Tsang A."/>
            <person name="Grigoriev I.V."/>
        </authorList>
    </citation>
    <scope>NUCLEOTIDE SEQUENCE [LARGE SCALE GENOMIC DNA]</scope>
    <source>
        <strain evidence="2 3">CBS 494.80</strain>
    </source>
</reference>
<keyword evidence="3" id="KW-1185">Reference proteome</keyword>
<evidence type="ECO:0000313" key="2">
    <source>
        <dbReference type="EMBL" id="KAL2073172.1"/>
    </source>
</evidence>
<organism evidence="2 3">
    <name type="scientific">Oculimacula yallundae</name>
    <dbReference type="NCBI Taxonomy" id="86028"/>
    <lineage>
        <taxon>Eukaryota</taxon>
        <taxon>Fungi</taxon>
        <taxon>Dikarya</taxon>
        <taxon>Ascomycota</taxon>
        <taxon>Pezizomycotina</taxon>
        <taxon>Leotiomycetes</taxon>
        <taxon>Helotiales</taxon>
        <taxon>Ploettnerulaceae</taxon>
        <taxon>Oculimacula</taxon>
    </lineage>
</organism>
<evidence type="ECO:0000256" key="1">
    <source>
        <dbReference type="SAM" id="MobiDB-lite"/>
    </source>
</evidence>
<evidence type="ECO:0000313" key="3">
    <source>
        <dbReference type="Proteomes" id="UP001595075"/>
    </source>
</evidence>
<dbReference type="EMBL" id="JAZHXI010000003">
    <property type="protein sequence ID" value="KAL2073172.1"/>
    <property type="molecule type" value="Genomic_DNA"/>
</dbReference>
<feature type="compositionally biased region" description="Polar residues" evidence="1">
    <location>
        <begin position="7"/>
        <end position="29"/>
    </location>
</feature>
<feature type="compositionally biased region" description="Polar residues" evidence="1">
    <location>
        <begin position="126"/>
        <end position="143"/>
    </location>
</feature>
<accession>A0ABR4CUC0</accession>
<protein>
    <submittedName>
        <fullName evidence="2">Uncharacterized protein</fullName>
    </submittedName>
</protein>
<dbReference type="Proteomes" id="UP001595075">
    <property type="component" value="Unassembled WGS sequence"/>
</dbReference>
<proteinExistence type="predicted"/>
<feature type="region of interest" description="Disordered" evidence="1">
    <location>
        <begin position="122"/>
        <end position="152"/>
    </location>
</feature>